<dbReference type="Proteomes" id="UP000546252">
    <property type="component" value="Unassembled WGS sequence"/>
</dbReference>
<dbReference type="EMBL" id="JACJIH010000001">
    <property type="protein sequence ID" value="MBA8922525.1"/>
    <property type="molecule type" value="Genomic_DNA"/>
</dbReference>
<organism evidence="3 5">
    <name type="scientific">Nesterenkonia jeotgali</name>
    <dbReference type="NCBI Taxonomy" id="317018"/>
    <lineage>
        <taxon>Bacteria</taxon>
        <taxon>Bacillati</taxon>
        <taxon>Actinomycetota</taxon>
        <taxon>Actinomycetes</taxon>
        <taxon>Micrococcales</taxon>
        <taxon>Micrococcaceae</taxon>
        <taxon>Nesterenkonia</taxon>
    </lineage>
</organism>
<evidence type="ECO:0000313" key="6">
    <source>
        <dbReference type="Proteomes" id="UP000546252"/>
    </source>
</evidence>
<dbReference type="InterPro" id="IPR006015">
    <property type="entry name" value="Universal_stress_UspA"/>
</dbReference>
<evidence type="ECO:0000256" key="1">
    <source>
        <dbReference type="ARBA" id="ARBA00008791"/>
    </source>
</evidence>
<dbReference type="Pfam" id="PF00582">
    <property type="entry name" value="Usp"/>
    <property type="match status" value="2"/>
</dbReference>
<dbReference type="Proteomes" id="UP000054023">
    <property type="component" value="Unassembled WGS sequence"/>
</dbReference>
<protein>
    <submittedName>
        <fullName evidence="4">Nucleotide-binding universal stress UspA family protein</fullName>
    </submittedName>
</protein>
<gene>
    <name evidence="3" type="ORF">AVL63_09795</name>
    <name evidence="4" type="ORF">HNR24_002458</name>
</gene>
<evidence type="ECO:0000313" key="5">
    <source>
        <dbReference type="Proteomes" id="UP000054023"/>
    </source>
</evidence>
<comment type="similarity">
    <text evidence="1">Belongs to the universal stress protein A family.</text>
</comment>
<dbReference type="AlphaFoldDB" id="A0A0W8ILX0"/>
<dbReference type="InterPro" id="IPR014729">
    <property type="entry name" value="Rossmann-like_a/b/a_fold"/>
</dbReference>
<dbReference type="PRINTS" id="PR01438">
    <property type="entry name" value="UNVRSLSTRESS"/>
</dbReference>
<name>A0A0W8ILX0_9MICC</name>
<dbReference type="OrthoDB" id="267918at2"/>
<evidence type="ECO:0000313" key="3">
    <source>
        <dbReference type="EMBL" id="KUG60624.1"/>
    </source>
</evidence>
<dbReference type="CDD" id="cd00293">
    <property type="entry name" value="USP-like"/>
    <property type="match status" value="1"/>
</dbReference>
<evidence type="ECO:0000313" key="4">
    <source>
        <dbReference type="EMBL" id="MBA8922525.1"/>
    </source>
</evidence>
<dbReference type="InterPro" id="IPR006016">
    <property type="entry name" value="UspA"/>
</dbReference>
<dbReference type="PANTHER" id="PTHR46268">
    <property type="entry name" value="STRESS RESPONSE PROTEIN NHAX"/>
    <property type="match status" value="1"/>
</dbReference>
<keyword evidence="5" id="KW-1185">Reference proteome</keyword>
<dbReference type="SUPFAM" id="SSF52402">
    <property type="entry name" value="Adenine nucleotide alpha hydrolases-like"/>
    <property type="match status" value="2"/>
</dbReference>
<dbReference type="PANTHER" id="PTHR46268:SF6">
    <property type="entry name" value="UNIVERSAL STRESS PROTEIN UP12"/>
    <property type="match status" value="1"/>
</dbReference>
<reference evidence="5" key="2">
    <citation type="submission" date="2015-12" db="EMBL/GenBank/DDBJ databases">
        <authorList>
            <person name="Nair G.R."/>
            <person name="Kaur G."/>
            <person name="Mayilraj S."/>
        </authorList>
    </citation>
    <scope>NUCLEOTIDE SEQUENCE [LARGE SCALE GENOMIC DNA]</scope>
    <source>
        <strain evidence="5">CD08_7</strain>
    </source>
</reference>
<sequence length="336" mass="35754">MNTNTDVAPRPIDFDPAARLAGVLVGFDGSTQSMLALHYAAVAARHSSRALTVVTAFGARAQIETARSSTTDRSGSDHALEAAKIVLNDARRYLRNHPGPVAYRAERGDPSGVLANLSAEAELVVVGARGRGGFLGRIMGSVSSALPAHAHCPTIVVPRHYQIAAPEAQGRSDSPGSGPHPVLVGVDGSQHSRIAALHAAQFAQDQHAPLHLLLVLPSLEGWLDWYPELDAPDQGFIDRRRVQLEDFLHTEATWVRKHYPGLSVTCSVRPGDPAAQLSRSTREALLTVVGTRGRAGFSGALLGSVSRSVLLQATGPVMVVPELHDARLRDQPGPLR</sequence>
<reference evidence="3" key="1">
    <citation type="submission" date="2015-12" db="EMBL/GenBank/DDBJ databases">
        <authorList>
            <person name="Shamseldin A."/>
            <person name="Moawad H."/>
            <person name="Abd El-Rahim W.M."/>
            <person name="Sadowsky M.J."/>
        </authorList>
    </citation>
    <scope>NUCLEOTIDE SEQUENCE [LARGE SCALE GENOMIC DNA]</scope>
    <source>
        <strain evidence="3">CD08_7</strain>
    </source>
</reference>
<dbReference type="RefSeq" id="WP_058887599.1">
    <property type="nucleotide sequence ID" value="NZ_BAAAKT010000001.1"/>
</dbReference>
<evidence type="ECO:0000259" key="2">
    <source>
        <dbReference type="Pfam" id="PF00582"/>
    </source>
</evidence>
<feature type="domain" description="UspA" evidence="2">
    <location>
        <begin position="181"/>
        <end position="321"/>
    </location>
</feature>
<proteinExistence type="inferred from homology"/>
<comment type="caution">
    <text evidence="3">The sequence shown here is derived from an EMBL/GenBank/DDBJ whole genome shotgun (WGS) entry which is preliminary data.</text>
</comment>
<dbReference type="Gene3D" id="3.40.50.620">
    <property type="entry name" value="HUPs"/>
    <property type="match status" value="2"/>
</dbReference>
<reference evidence="4 6" key="3">
    <citation type="submission" date="2020-08" db="EMBL/GenBank/DDBJ databases">
        <title>Sequencing the genomes of 1000 actinobacteria strains.</title>
        <authorList>
            <person name="Klenk H.-P."/>
        </authorList>
    </citation>
    <scope>NUCLEOTIDE SEQUENCE [LARGE SCALE GENOMIC DNA]</scope>
    <source>
        <strain evidence="4 6">DSM 19081</strain>
    </source>
</reference>
<feature type="domain" description="UspA" evidence="2">
    <location>
        <begin position="23"/>
        <end position="158"/>
    </location>
</feature>
<dbReference type="EMBL" id="LQBM01000001">
    <property type="protein sequence ID" value="KUG60624.1"/>
    <property type="molecule type" value="Genomic_DNA"/>
</dbReference>
<dbReference type="STRING" id="317018.AVL63_09795"/>
<accession>A0A0W8ILX0</accession>